<keyword evidence="4" id="KW-1185">Reference proteome</keyword>
<proteinExistence type="predicted"/>
<keyword evidence="2" id="KW-0732">Signal</keyword>
<evidence type="ECO:0000313" key="4">
    <source>
        <dbReference type="Proteomes" id="UP000282060"/>
    </source>
</evidence>
<dbReference type="EMBL" id="RXNV01000018">
    <property type="protein sequence ID" value="RTR27004.1"/>
    <property type="molecule type" value="Genomic_DNA"/>
</dbReference>
<reference evidence="3 4" key="1">
    <citation type="submission" date="2018-12" db="EMBL/GenBank/DDBJ databases">
        <authorList>
            <person name="Yu L."/>
        </authorList>
    </citation>
    <scope>NUCLEOTIDE SEQUENCE [LARGE SCALE GENOMIC DNA]</scope>
    <source>
        <strain evidence="3 4">HAW-EB5</strain>
    </source>
</reference>
<dbReference type="RefSeq" id="WP_126507982.1">
    <property type="nucleotide sequence ID" value="NZ_RXNV01000018.1"/>
</dbReference>
<accession>A0A431VUW7</accession>
<protein>
    <submittedName>
        <fullName evidence="3">Uncharacterized protein</fullName>
    </submittedName>
</protein>
<feature type="signal peptide" evidence="2">
    <location>
        <begin position="1"/>
        <end position="33"/>
    </location>
</feature>
<dbReference type="AlphaFoldDB" id="A0A431VUW7"/>
<evidence type="ECO:0000256" key="2">
    <source>
        <dbReference type="SAM" id="SignalP"/>
    </source>
</evidence>
<gene>
    <name evidence="3" type="ORF">EKG39_21065</name>
</gene>
<evidence type="ECO:0000313" key="3">
    <source>
        <dbReference type="EMBL" id="RTR27004.1"/>
    </source>
</evidence>
<dbReference type="Proteomes" id="UP000282060">
    <property type="component" value="Unassembled WGS sequence"/>
</dbReference>
<keyword evidence="1" id="KW-0175">Coiled coil</keyword>
<feature type="coiled-coil region" evidence="1">
    <location>
        <begin position="38"/>
        <end position="86"/>
    </location>
</feature>
<sequence>MSQPNYTPNLINKSHILLAAISTLAAVTSLSLAWDSIAETEELNIQKLARQNIALSERVSALSTSNDRLKDTVNSLKIKIDFLQKTPATLLKDVDSLEEKVRLIWNSSQQNFELINRVDEKHSRQ</sequence>
<comment type="caution">
    <text evidence="3">The sequence shown here is derived from an EMBL/GenBank/DDBJ whole genome shotgun (WGS) entry which is preliminary data.</text>
</comment>
<evidence type="ECO:0000256" key="1">
    <source>
        <dbReference type="SAM" id="Coils"/>
    </source>
</evidence>
<organism evidence="3 4">
    <name type="scientific">Shewanella atlantica</name>
    <dbReference type="NCBI Taxonomy" id="271099"/>
    <lineage>
        <taxon>Bacteria</taxon>
        <taxon>Pseudomonadati</taxon>
        <taxon>Pseudomonadota</taxon>
        <taxon>Gammaproteobacteria</taxon>
        <taxon>Alteromonadales</taxon>
        <taxon>Shewanellaceae</taxon>
        <taxon>Shewanella</taxon>
    </lineage>
</organism>
<name>A0A431VUW7_9GAMM</name>
<feature type="chain" id="PRO_5018966958" evidence="2">
    <location>
        <begin position="34"/>
        <end position="125"/>
    </location>
</feature>